<accession>A0A6J4L852</accession>
<proteinExistence type="inferred from homology"/>
<reference evidence="4" key="1">
    <citation type="submission" date="2020-02" db="EMBL/GenBank/DDBJ databases">
        <authorList>
            <person name="Meier V. D."/>
        </authorList>
    </citation>
    <scope>NUCLEOTIDE SEQUENCE</scope>
    <source>
        <strain evidence="4">AVDCRST_MAG46</strain>
    </source>
</reference>
<name>A0A6J4L852_9ACTN</name>
<gene>
    <name evidence="4" type="ORF">AVDCRST_MAG46-1015</name>
</gene>
<dbReference type="PANTHER" id="PTHR33392">
    <property type="entry name" value="POLYISOPRENYL-TEICHOIC ACID--PEPTIDOGLYCAN TEICHOIC ACID TRANSFERASE TAGU"/>
    <property type="match status" value="1"/>
</dbReference>
<dbReference type="InterPro" id="IPR004474">
    <property type="entry name" value="LytR_CpsA_psr"/>
</dbReference>
<evidence type="ECO:0000256" key="1">
    <source>
        <dbReference type="ARBA" id="ARBA00006068"/>
    </source>
</evidence>
<keyword evidence="2" id="KW-0732">Signal</keyword>
<dbReference type="EMBL" id="CADCUD010000068">
    <property type="protein sequence ID" value="CAA9323883.1"/>
    <property type="molecule type" value="Genomic_DNA"/>
</dbReference>
<sequence length="300" mass="31647">MNGARLRRRATLAMVLALLAVVVPDAGRRVPDAVLVKVEVASGLDTEPGVVWVLALGSDARPDDRLLRSRTDAIQLVGFNARTGDATVIGIPRDSYVDIPGYGSAKINDALTLGGPQVTADAVTKLMGVAPDYVFVTGFVGFKRMVQQLGGGTLTVHSPRAFTTMAGGIRVGVNRLSGGESLALVRERYDLPDGDFDRSLNQARFLVDGLRAARIAAKEHGQLERLLSAFLQHTDIDVGPVELYRLAQAVLAVDPAKVSVCIVRGSVGYAGAASVVFPDVAYARSLVNRAGADARLEGGC</sequence>
<protein>
    <recommendedName>
        <fullName evidence="3">Cell envelope-related transcriptional attenuator domain-containing protein</fullName>
    </recommendedName>
</protein>
<dbReference type="Pfam" id="PF03816">
    <property type="entry name" value="LytR_cpsA_psr"/>
    <property type="match status" value="1"/>
</dbReference>
<comment type="similarity">
    <text evidence="1">Belongs to the LytR/CpsA/Psr (LCP) family.</text>
</comment>
<dbReference type="Gene3D" id="3.40.630.190">
    <property type="entry name" value="LCP protein"/>
    <property type="match status" value="1"/>
</dbReference>
<evidence type="ECO:0000313" key="4">
    <source>
        <dbReference type="EMBL" id="CAA9323883.1"/>
    </source>
</evidence>
<dbReference type="NCBIfam" id="TIGR00350">
    <property type="entry name" value="lytR_cpsA_psr"/>
    <property type="match status" value="1"/>
</dbReference>
<organism evidence="4">
    <name type="scientific">uncultured Nocardioidaceae bacterium</name>
    <dbReference type="NCBI Taxonomy" id="253824"/>
    <lineage>
        <taxon>Bacteria</taxon>
        <taxon>Bacillati</taxon>
        <taxon>Actinomycetota</taxon>
        <taxon>Actinomycetes</taxon>
        <taxon>Propionibacteriales</taxon>
        <taxon>Nocardioidaceae</taxon>
        <taxon>environmental samples</taxon>
    </lineage>
</organism>
<feature type="chain" id="PRO_5038516196" description="Cell envelope-related transcriptional attenuator domain-containing protein" evidence="2">
    <location>
        <begin position="27"/>
        <end position="300"/>
    </location>
</feature>
<feature type="signal peptide" evidence="2">
    <location>
        <begin position="1"/>
        <end position="26"/>
    </location>
</feature>
<feature type="domain" description="Cell envelope-related transcriptional attenuator" evidence="3">
    <location>
        <begin position="70"/>
        <end position="206"/>
    </location>
</feature>
<evidence type="ECO:0000256" key="2">
    <source>
        <dbReference type="SAM" id="SignalP"/>
    </source>
</evidence>
<dbReference type="AlphaFoldDB" id="A0A6J4L852"/>
<dbReference type="PANTHER" id="PTHR33392:SF6">
    <property type="entry name" value="POLYISOPRENYL-TEICHOIC ACID--PEPTIDOGLYCAN TEICHOIC ACID TRANSFERASE TAGU"/>
    <property type="match status" value="1"/>
</dbReference>
<dbReference type="InterPro" id="IPR050922">
    <property type="entry name" value="LytR/CpsA/Psr_CW_biosynth"/>
</dbReference>
<evidence type="ECO:0000259" key="3">
    <source>
        <dbReference type="Pfam" id="PF03816"/>
    </source>
</evidence>